<sequence>MAQAAKKKLVICGGTGFLGSRICKAAAHRGWAVTSISRSGDPNWSSISSSSNPPSWATKVSWEKGDIMNPSTYTSHLENADAVIHSMGILLEADYKGVVSGKESPIAGLQRAFSATKAGTQNPLERKDGEPLKPQEKDGQLTYEVMNRDTALSLAKEASTKKVPTYVYISAAAGAPILPARYITTKREAESLISTTFPSMRSVFIRAPFMYDSSRTFTLPIAALGGVASMVNGAVGGRLTWLMGAGGIKPLKADTVGDAVVEALEDDAVHGPVELQEIETLATRAWRKNML</sequence>
<proteinExistence type="predicted"/>
<dbReference type="InterPro" id="IPR051207">
    <property type="entry name" value="ComplexI_NDUFA9_subunit"/>
</dbReference>
<dbReference type="InterPro" id="IPR001509">
    <property type="entry name" value="Epimerase_deHydtase"/>
</dbReference>
<keyword evidence="4" id="KW-1185">Reference proteome</keyword>
<feature type="domain" description="NAD-dependent epimerase/dehydratase" evidence="2">
    <location>
        <begin position="10"/>
        <end position="86"/>
    </location>
</feature>
<dbReference type="Gene3D" id="3.40.50.720">
    <property type="entry name" value="NAD(P)-binding Rossmann-like Domain"/>
    <property type="match status" value="1"/>
</dbReference>
<name>A0A9P9E4K9_9PLEO</name>
<evidence type="ECO:0000256" key="1">
    <source>
        <dbReference type="SAM" id="MobiDB-lite"/>
    </source>
</evidence>
<organism evidence="3 4">
    <name type="scientific">Dendryphion nanum</name>
    <dbReference type="NCBI Taxonomy" id="256645"/>
    <lineage>
        <taxon>Eukaryota</taxon>
        <taxon>Fungi</taxon>
        <taxon>Dikarya</taxon>
        <taxon>Ascomycota</taxon>
        <taxon>Pezizomycotina</taxon>
        <taxon>Dothideomycetes</taxon>
        <taxon>Pleosporomycetidae</taxon>
        <taxon>Pleosporales</taxon>
        <taxon>Torulaceae</taxon>
        <taxon>Dendryphion</taxon>
    </lineage>
</organism>
<feature type="region of interest" description="Disordered" evidence="1">
    <location>
        <begin position="117"/>
        <end position="136"/>
    </location>
</feature>
<dbReference type="AlphaFoldDB" id="A0A9P9E4K9"/>
<dbReference type="EMBL" id="JAGMWT010000004">
    <property type="protein sequence ID" value="KAH7130544.1"/>
    <property type="molecule type" value="Genomic_DNA"/>
</dbReference>
<protein>
    <recommendedName>
        <fullName evidence="2">NAD-dependent epimerase/dehydratase domain-containing protein</fullName>
    </recommendedName>
</protein>
<dbReference type="GO" id="GO:0005739">
    <property type="term" value="C:mitochondrion"/>
    <property type="evidence" value="ECO:0007669"/>
    <property type="project" value="TreeGrafter"/>
</dbReference>
<dbReference type="SUPFAM" id="SSF51735">
    <property type="entry name" value="NAD(P)-binding Rossmann-fold domains"/>
    <property type="match status" value="1"/>
</dbReference>
<dbReference type="InterPro" id="IPR036291">
    <property type="entry name" value="NAD(P)-bd_dom_sf"/>
</dbReference>
<gene>
    <name evidence="3" type="ORF">B0J11DRAFT_523387</name>
</gene>
<evidence type="ECO:0000313" key="4">
    <source>
        <dbReference type="Proteomes" id="UP000700596"/>
    </source>
</evidence>
<dbReference type="PANTHER" id="PTHR12126">
    <property type="entry name" value="NADH-UBIQUINONE OXIDOREDUCTASE 39 KDA SUBUNIT-RELATED"/>
    <property type="match status" value="1"/>
</dbReference>
<evidence type="ECO:0000259" key="2">
    <source>
        <dbReference type="Pfam" id="PF01370"/>
    </source>
</evidence>
<feature type="compositionally biased region" description="Basic and acidic residues" evidence="1">
    <location>
        <begin position="124"/>
        <end position="136"/>
    </location>
</feature>
<accession>A0A9P9E4K9</accession>
<comment type="caution">
    <text evidence="3">The sequence shown here is derived from an EMBL/GenBank/DDBJ whole genome shotgun (WGS) entry which is preliminary data.</text>
</comment>
<dbReference type="PANTHER" id="PTHR12126:SF16">
    <property type="entry name" value="MIOREX COMPLEX COMPONENT 2"/>
    <property type="match status" value="1"/>
</dbReference>
<evidence type="ECO:0000313" key="3">
    <source>
        <dbReference type="EMBL" id="KAH7130544.1"/>
    </source>
</evidence>
<dbReference type="OrthoDB" id="276721at2759"/>
<dbReference type="Proteomes" id="UP000700596">
    <property type="component" value="Unassembled WGS sequence"/>
</dbReference>
<dbReference type="GO" id="GO:0044877">
    <property type="term" value="F:protein-containing complex binding"/>
    <property type="evidence" value="ECO:0007669"/>
    <property type="project" value="TreeGrafter"/>
</dbReference>
<reference evidence="3" key="1">
    <citation type="journal article" date="2021" name="Nat. Commun.">
        <title>Genetic determinants of endophytism in the Arabidopsis root mycobiome.</title>
        <authorList>
            <person name="Mesny F."/>
            <person name="Miyauchi S."/>
            <person name="Thiergart T."/>
            <person name="Pickel B."/>
            <person name="Atanasova L."/>
            <person name="Karlsson M."/>
            <person name="Huettel B."/>
            <person name="Barry K.W."/>
            <person name="Haridas S."/>
            <person name="Chen C."/>
            <person name="Bauer D."/>
            <person name="Andreopoulos W."/>
            <person name="Pangilinan J."/>
            <person name="LaButti K."/>
            <person name="Riley R."/>
            <person name="Lipzen A."/>
            <person name="Clum A."/>
            <person name="Drula E."/>
            <person name="Henrissat B."/>
            <person name="Kohler A."/>
            <person name="Grigoriev I.V."/>
            <person name="Martin F.M."/>
            <person name="Hacquard S."/>
        </authorList>
    </citation>
    <scope>NUCLEOTIDE SEQUENCE</scope>
    <source>
        <strain evidence="3">MPI-CAGE-CH-0243</strain>
    </source>
</reference>
<dbReference type="Pfam" id="PF01370">
    <property type="entry name" value="Epimerase"/>
    <property type="match status" value="1"/>
</dbReference>